<feature type="compositionally biased region" description="Basic and acidic residues" evidence="1">
    <location>
        <begin position="289"/>
        <end position="301"/>
    </location>
</feature>
<proteinExistence type="predicted"/>
<reference evidence="2" key="1">
    <citation type="submission" date="2018-10" db="EMBL/GenBank/DDBJ databases">
        <title>Effector identification in a new, highly contiguous assembly of the strawberry crown rot pathogen Phytophthora cactorum.</title>
        <authorList>
            <person name="Armitage A.D."/>
            <person name="Nellist C.F."/>
            <person name="Bates H."/>
            <person name="Vickerstaff R.J."/>
            <person name="Harrison R.J."/>
        </authorList>
    </citation>
    <scope>NUCLEOTIDE SEQUENCE</scope>
    <source>
        <strain evidence="2">4040</strain>
    </source>
</reference>
<organism evidence="2 3">
    <name type="scientific">Phytophthora cactorum</name>
    <dbReference type="NCBI Taxonomy" id="29920"/>
    <lineage>
        <taxon>Eukaryota</taxon>
        <taxon>Sar</taxon>
        <taxon>Stramenopiles</taxon>
        <taxon>Oomycota</taxon>
        <taxon>Peronosporomycetes</taxon>
        <taxon>Peronosporales</taxon>
        <taxon>Peronosporaceae</taxon>
        <taxon>Phytophthora</taxon>
    </lineage>
</organism>
<feature type="compositionally biased region" description="Basic and acidic residues" evidence="1">
    <location>
        <begin position="228"/>
        <end position="242"/>
    </location>
</feature>
<accession>A0A8T1BAT1</accession>
<gene>
    <name evidence="2" type="ORF">PC117_g23005</name>
</gene>
<dbReference type="EMBL" id="RCMK01001341">
    <property type="protein sequence ID" value="KAG2896443.1"/>
    <property type="molecule type" value="Genomic_DNA"/>
</dbReference>
<evidence type="ECO:0000256" key="1">
    <source>
        <dbReference type="SAM" id="MobiDB-lite"/>
    </source>
</evidence>
<feature type="compositionally biased region" description="Basic and acidic residues" evidence="1">
    <location>
        <begin position="165"/>
        <end position="185"/>
    </location>
</feature>
<comment type="caution">
    <text evidence="2">The sequence shown here is derived from an EMBL/GenBank/DDBJ whole genome shotgun (WGS) entry which is preliminary data.</text>
</comment>
<evidence type="ECO:0000313" key="2">
    <source>
        <dbReference type="EMBL" id="KAG2896443.1"/>
    </source>
</evidence>
<protein>
    <submittedName>
        <fullName evidence="2">Uncharacterized protein</fullName>
    </submittedName>
</protein>
<feature type="region of interest" description="Disordered" evidence="1">
    <location>
        <begin position="164"/>
        <end position="185"/>
    </location>
</feature>
<feature type="region of interest" description="Disordered" evidence="1">
    <location>
        <begin position="214"/>
        <end position="242"/>
    </location>
</feature>
<dbReference type="AlphaFoldDB" id="A0A8T1BAT1"/>
<evidence type="ECO:0000313" key="3">
    <source>
        <dbReference type="Proteomes" id="UP000736787"/>
    </source>
</evidence>
<feature type="region of interest" description="Disordered" evidence="1">
    <location>
        <begin position="278"/>
        <end position="301"/>
    </location>
</feature>
<dbReference type="Proteomes" id="UP000736787">
    <property type="component" value="Unassembled WGS sequence"/>
</dbReference>
<sequence length="301" mass="33085">MITLTRDTFELFGGRLKLVLEEIHLFLLEVADTSPLGNHGLPQAMHLPFEIGLALSESRSQNSMCCRSATALSRSDRVCAKQTSMTTRRREASGDATPTLPAEVAATSEFLDRRSGSGSPRQLRSTGFVDCDDGGGRLRSLWSCRDVPEMRFCSPLTQLEMTPAARDRSGAGRRARTETQHSRRQEFAVQVGLAPTSGQVSMFVRSRGSSGGFGAPLCKRPRHGGRLTKREPQRNWGLESRRQPWERLPKEVTPATLTLGEPSVEARSTVVDSLGDLSELLRTGEPGSDTERVDKSGEFVR</sequence>
<name>A0A8T1BAT1_9STRA</name>